<accession>A0A2G2WSL8</accession>
<dbReference type="OrthoDB" id="1918685at2759"/>
<evidence type="ECO:0000313" key="1">
    <source>
        <dbReference type="EMBL" id="PHT48192.1"/>
    </source>
</evidence>
<reference evidence="1 2" key="1">
    <citation type="journal article" date="2017" name="Genome Biol.">
        <title>New reference genome sequences of hot pepper reveal the massive evolution of plant disease-resistance genes by retroduplication.</title>
        <authorList>
            <person name="Kim S."/>
            <person name="Park J."/>
            <person name="Yeom S.I."/>
            <person name="Kim Y.M."/>
            <person name="Seo E."/>
            <person name="Kim K.T."/>
            <person name="Kim M.S."/>
            <person name="Lee J.M."/>
            <person name="Cheong K."/>
            <person name="Shin H.S."/>
            <person name="Kim S.B."/>
            <person name="Han K."/>
            <person name="Lee J."/>
            <person name="Park M."/>
            <person name="Lee H.A."/>
            <person name="Lee H.Y."/>
            <person name="Lee Y."/>
            <person name="Oh S."/>
            <person name="Lee J.H."/>
            <person name="Choi E."/>
            <person name="Choi E."/>
            <person name="Lee S.E."/>
            <person name="Jeon J."/>
            <person name="Kim H."/>
            <person name="Choi G."/>
            <person name="Song H."/>
            <person name="Lee J."/>
            <person name="Lee S.C."/>
            <person name="Kwon J.K."/>
            <person name="Lee H.Y."/>
            <person name="Koo N."/>
            <person name="Hong Y."/>
            <person name="Kim R.W."/>
            <person name="Kang W.H."/>
            <person name="Huh J.H."/>
            <person name="Kang B.C."/>
            <person name="Yang T.J."/>
            <person name="Lee Y.H."/>
            <person name="Bennetzen J.L."/>
            <person name="Choi D."/>
        </authorList>
    </citation>
    <scope>NUCLEOTIDE SEQUENCE [LARGE SCALE GENOMIC DNA]</scope>
    <source>
        <strain evidence="2">cv. PBC81</strain>
    </source>
</reference>
<name>A0A2G2WSL8_CAPBA</name>
<reference evidence="2" key="2">
    <citation type="journal article" date="2017" name="J. Anim. Genet.">
        <title>Multiple reference genome sequences of hot pepper reveal the massive evolution of plant disease resistance genes by retroduplication.</title>
        <authorList>
            <person name="Kim S."/>
            <person name="Park J."/>
            <person name="Yeom S.-I."/>
            <person name="Kim Y.-M."/>
            <person name="Seo E."/>
            <person name="Kim K.-T."/>
            <person name="Kim M.-S."/>
            <person name="Lee J.M."/>
            <person name="Cheong K."/>
            <person name="Shin H.-S."/>
            <person name="Kim S.-B."/>
            <person name="Han K."/>
            <person name="Lee J."/>
            <person name="Park M."/>
            <person name="Lee H.-A."/>
            <person name="Lee H.-Y."/>
            <person name="Lee Y."/>
            <person name="Oh S."/>
            <person name="Lee J.H."/>
            <person name="Choi E."/>
            <person name="Choi E."/>
            <person name="Lee S.E."/>
            <person name="Jeon J."/>
            <person name="Kim H."/>
            <person name="Choi G."/>
            <person name="Song H."/>
            <person name="Lee J."/>
            <person name="Lee S.-C."/>
            <person name="Kwon J.-K."/>
            <person name="Lee H.-Y."/>
            <person name="Koo N."/>
            <person name="Hong Y."/>
            <person name="Kim R.W."/>
            <person name="Kang W.-H."/>
            <person name="Huh J.H."/>
            <person name="Kang B.-C."/>
            <person name="Yang T.-J."/>
            <person name="Lee Y.-H."/>
            <person name="Bennetzen J.L."/>
            <person name="Choi D."/>
        </authorList>
    </citation>
    <scope>NUCLEOTIDE SEQUENCE [LARGE SCALE GENOMIC DNA]</scope>
    <source>
        <strain evidence="2">cv. PBC81</strain>
    </source>
</reference>
<sequence length="109" mass="12131">MHLKFSKIKRVMAIKDTSLDKFDYGFASEFPMASVIIVLQSGCFTKAKRRKSSSVQRFAKDITSDVVNDTQDVVPNGTSGHLVEFILEEFLHHGFIGNGLGDNNMCDNS</sequence>
<keyword evidence="2" id="KW-1185">Reference proteome</keyword>
<comment type="caution">
    <text evidence="1">The sequence shown here is derived from an EMBL/GenBank/DDBJ whole genome shotgun (WGS) entry which is preliminary data.</text>
</comment>
<evidence type="ECO:0000313" key="2">
    <source>
        <dbReference type="Proteomes" id="UP000224567"/>
    </source>
</evidence>
<organism evidence="1 2">
    <name type="scientific">Capsicum baccatum</name>
    <name type="common">Peruvian pepper</name>
    <dbReference type="NCBI Taxonomy" id="33114"/>
    <lineage>
        <taxon>Eukaryota</taxon>
        <taxon>Viridiplantae</taxon>
        <taxon>Streptophyta</taxon>
        <taxon>Embryophyta</taxon>
        <taxon>Tracheophyta</taxon>
        <taxon>Spermatophyta</taxon>
        <taxon>Magnoliopsida</taxon>
        <taxon>eudicotyledons</taxon>
        <taxon>Gunneridae</taxon>
        <taxon>Pentapetalae</taxon>
        <taxon>asterids</taxon>
        <taxon>lamiids</taxon>
        <taxon>Solanales</taxon>
        <taxon>Solanaceae</taxon>
        <taxon>Solanoideae</taxon>
        <taxon>Capsiceae</taxon>
        <taxon>Capsicum</taxon>
    </lineage>
</organism>
<gene>
    <name evidence="1" type="ORF">CQW23_12400</name>
</gene>
<dbReference type="EMBL" id="MLFT02000005">
    <property type="protein sequence ID" value="PHT48192.1"/>
    <property type="molecule type" value="Genomic_DNA"/>
</dbReference>
<proteinExistence type="predicted"/>
<dbReference type="Proteomes" id="UP000224567">
    <property type="component" value="Unassembled WGS sequence"/>
</dbReference>
<dbReference type="STRING" id="33114.A0A2G2WSL8"/>
<dbReference type="AlphaFoldDB" id="A0A2G2WSL8"/>
<protein>
    <submittedName>
        <fullName evidence="1">Uncharacterized protein</fullName>
    </submittedName>
</protein>